<sequence>MNESALKNLSSIDKVPSIDISNIDRNALESHSKEIKVLGSLKMPFRVIGKDVKARSAFSISAQEWKQAERMCSQPKAEPVKNLSEESLKKVLTEKLVGRYVQGCSNISVDHNDPESIVPFLISCMKNIKHIKAHFLAHRKREDRNQRILQEQRDRAASAKHSLDIEDIGKRLDRLREGETSDPESETESVSESVSESIGESVGESVAESLPETESLIDRVSDLKISMEAYEKVKQLILTTYKEETDNLGDEYQSPVFVNWIWVYENIAFKNSNTLGDTSTWIQFIKHIRMNSEDLEAELAGNEIFRIHTNLLKSVGFIGNQEIDIVNSCKILLLMNVMGLTSFIAMERFLVEIFEGNMRNKALQFTSKYADYRFNTEDYDELISSITSCCHLSNDFIHNINIFMTIRENAKFEMRQKILQLHKGRPRLKSLVAKHTDDRIKTVYNMNSFDSWLNYVRFPNTISKRTRFMTYIIMSMPTLNHKEYLEKVLNADMVMNVLKTPITNPDLTTLQKIIEMITYKKQAFEELAKFRMECLGSLSISALAHFSLTKLFQLYLCAYQCKHVWKDCWRHVLPVLSFPMIQNIELFVLNNPINGDEVYSTLYYNGMK</sequence>
<evidence type="ECO:0000256" key="1">
    <source>
        <dbReference type="SAM" id="MobiDB-lite"/>
    </source>
</evidence>
<dbReference type="RefSeq" id="XP_005826119.1">
    <property type="nucleotide sequence ID" value="XM_005826062.1"/>
</dbReference>
<feature type="compositionally biased region" description="Low complexity" evidence="1">
    <location>
        <begin position="190"/>
        <end position="209"/>
    </location>
</feature>
<dbReference type="HOGENOM" id="CLU_031338_0_0_1"/>
<keyword evidence="4" id="KW-1185">Reference proteome</keyword>
<evidence type="ECO:0000313" key="3">
    <source>
        <dbReference type="EnsemblProtists" id="EKX39139"/>
    </source>
</evidence>
<feature type="region of interest" description="Disordered" evidence="1">
    <location>
        <begin position="171"/>
        <end position="210"/>
    </location>
</feature>
<name>L1ITB7_GUITC</name>
<dbReference type="KEGG" id="gtt:GUITHDRAFT_114797"/>
<accession>L1ITB7</accession>
<evidence type="ECO:0000313" key="2">
    <source>
        <dbReference type="EMBL" id="EKX39139.1"/>
    </source>
</evidence>
<reference evidence="3" key="3">
    <citation type="submission" date="2015-06" db="UniProtKB">
        <authorList>
            <consortium name="EnsemblProtists"/>
        </authorList>
    </citation>
    <scope>IDENTIFICATION</scope>
</reference>
<dbReference type="EMBL" id="JH993042">
    <property type="protein sequence ID" value="EKX39139.1"/>
    <property type="molecule type" value="Genomic_DNA"/>
</dbReference>
<gene>
    <name evidence="2" type="ORF">GUITHDRAFT_114797</name>
</gene>
<dbReference type="GeneID" id="17295879"/>
<dbReference type="Proteomes" id="UP000011087">
    <property type="component" value="Unassembled WGS sequence"/>
</dbReference>
<organism evidence="2">
    <name type="scientific">Guillardia theta (strain CCMP2712)</name>
    <name type="common">Cryptophyte</name>
    <dbReference type="NCBI Taxonomy" id="905079"/>
    <lineage>
        <taxon>Eukaryota</taxon>
        <taxon>Cryptophyceae</taxon>
        <taxon>Pyrenomonadales</taxon>
        <taxon>Geminigeraceae</taxon>
        <taxon>Guillardia</taxon>
    </lineage>
</organism>
<dbReference type="PaxDb" id="55529-EKX39139"/>
<reference evidence="2 4" key="1">
    <citation type="journal article" date="2012" name="Nature">
        <title>Algal genomes reveal evolutionary mosaicism and the fate of nucleomorphs.</title>
        <authorList>
            <consortium name="DOE Joint Genome Institute"/>
            <person name="Curtis B.A."/>
            <person name="Tanifuji G."/>
            <person name="Burki F."/>
            <person name="Gruber A."/>
            <person name="Irimia M."/>
            <person name="Maruyama S."/>
            <person name="Arias M.C."/>
            <person name="Ball S.G."/>
            <person name="Gile G.H."/>
            <person name="Hirakawa Y."/>
            <person name="Hopkins J.F."/>
            <person name="Kuo A."/>
            <person name="Rensing S.A."/>
            <person name="Schmutz J."/>
            <person name="Symeonidi A."/>
            <person name="Elias M."/>
            <person name="Eveleigh R.J."/>
            <person name="Herman E.K."/>
            <person name="Klute M.J."/>
            <person name="Nakayama T."/>
            <person name="Obornik M."/>
            <person name="Reyes-Prieto A."/>
            <person name="Armbrust E.V."/>
            <person name="Aves S.J."/>
            <person name="Beiko R.G."/>
            <person name="Coutinho P."/>
            <person name="Dacks J.B."/>
            <person name="Durnford D.G."/>
            <person name="Fast N.M."/>
            <person name="Green B.R."/>
            <person name="Grisdale C.J."/>
            <person name="Hempel F."/>
            <person name="Henrissat B."/>
            <person name="Hoppner M.P."/>
            <person name="Ishida K."/>
            <person name="Kim E."/>
            <person name="Koreny L."/>
            <person name="Kroth P.G."/>
            <person name="Liu Y."/>
            <person name="Malik S.B."/>
            <person name="Maier U.G."/>
            <person name="McRose D."/>
            <person name="Mock T."/>
            <person name="Neilson J.A."/>
            <person name="Onodera N.T."/>
            <person name="Poole A.M."/>
            <person name="Pritham E.J."/>
            <person name="Richards T.A."/>
            <person name="Rocap G."/>
            <person name="Roy S.W."/>
            <person name="Sarai C."/>
            <person name="Schaack S."/>
            <person name="Shirato S."/>
            <person name="Slamovits C.H."/>
            <person name="Spencer D.F."/>
            <person name="Suzuki S."/>
            <person name="Worden A.Z."/>
            <person name="Zauner S."/>
            <person name="Barry K."/>
            <person name="Bell C."/>
            <person name="Bharti A.K."/>
            <person name="Crow J.A."/>
            <person name="Grimwood J."/>
            <person name="Kramer R."/>
            <person name="Lindquist E."/>
            <person name="Lucas S."/>
            <person name="Salamov A."/>
            <person name="McFadden G.I."/>
            <person name="Lane C.E."/>
            <person name="Keeling P.J."/>
            <person name="Gray M.W."/>
            <person name="Grigoriev I.V."/>
            <person name="Archibald J.M."/>
        </authorList>
    </citation>
    <scope>NUCLEOTIDE SEQUENCE</scope>
    <source>
        <strain evidence="2 4">CCMP2712</strain>
    </source>
</reference>
<evidence type="ECO:0000313" key="4">
    <source>
        <dbReference type="Proteomes" id="UP000011087"/>
    </source>
</evidence>
<proteinExistence type="predicted"/>
<feature type="compositionally biased region" description="Acidic residues" evidence="1">
    <location>
        <begin position="180"/>
        <end position="189"/>
    </location>
</feature>
<dbReference type="EnsemblProtists" id="EKX39139">
    <property type="protein sequence ID" value="EKX39139"/>
    <property type="gene ID" value="GUITHDRAFT_114797"/>
</dbReference>
<dbReference type="AlphaFoldDB" id="L1ITB7"/>
<protein>
    <submittedName>
        <fullName evidence="2 3">Uncharacterized protein</fullName>
    </submittedName>
</protein>
<reference evidence="4" key="2">
    <citation type="submission" date="2012-11" db="EMBL/GenBank/DDBJ databases">
        <authorList>
            <person name="Kuo A."/>
            <person name="Curtis B.A."/>
            <person name="Tanifuji G."/>
            <person name="Burki F."/>
            <person name="Gruber A."/>
            <person name="Irimia M."/>
            <person name="Maruyama S."/>
            <person name="Arias M.C."/>
            <person name="Ball S.G."/>
            <person name="Gile G.H."/>
            <person name="Hirakawa Y."/>
            <person name="Hopkins J.F."/>
            <person name="Rensing S.A."/>
            <person name="Schmutz J."/>
            <person name="Symeonidi A."/>
            <person name="Elias M."/>
            <person name="Eveleigh R.J."/>
            <person name="Herman E.K."/>
            <person name="Klute M.J."/>
            <person name="Nakayama T."/>
            <person name="Obornik M."/>
            <person name="Reyes-Prieto A."/>
            <person name="Armbrust E.V."/>
            <person name="Aves S.J."/>
            <person name="Beiko R.G."/>
            <person name="Coutinho P."/>
            <person name="Dacks J.B."/>
            <person name="Durnford D.G."/>
            <person name="Fast N.M."/>
            <person name="Green B.R."/>
            <person name="Grisdale C."/>
            <person name="Hempe F."/>
            <person name="Henrissat B."/>
            <person name="Hoppner M.P."/>
            <person name="Ishida K.-I."/>
            <person name="Kim E."/>
            <person name="Koreny L."/>
            <person name="Kroth P.G."/>
            <person name="Liu Y."/>
            <person name="Malik S.-B."/>
            <person name="Maier U.G."/>
            <person name="McRose D."/>
            <person name="Mock T."/>
            <person name="Neilson J.A."/>
            <person name="Onodera N.T."/>
            <person name="Poole A.M."/>
            <person name="Pritham E.J."/>
            <person name="Richards T.A."/>
            <person name="Rocap G."/>
            <person name="Roy S.W."/>
            <person name="Sarai C."/>
            <person name="Schaack S."/>
            <person name="Shirato S."/>
            <person name="Slamovits C.H."/>
            <person name="Spencer D.F."/>
            <person name="Suzuki S."/>
            <person name="Worden A.Z."/>
            <person name="Zauner S."/>
            <person name="Barry K."/>
            <person name="Bell C."/>
            <person name="Bharti A.K."/>
            <person name="Crow J.A."/>
            <person name="Grimwood J."/>
            <person name="Kramer R."/>
            <person name="Lindquist E."/>
            <person name="Lucas S."/>
            <person name="Salamov A."/>
            <person name="McFadden G.I."/>
            <person name="Lane C.E."/>
            <person name="Keeling P.J."/>
            <person name="Gray M.W."/>
            <person name="Grigoriev I.V."/>
            <person name="Archibald J.M."/>
        </authorList>
    </citation>
    <scope>NUCLEOTIDE SEQUENCE</scope>
    <source>
        <strain evidence="4">CCMP2712</strain>
    </source>
</reference>